<comment type="caution">
    <text evidence="1">The sequence shown here is derived from an EMBL/GenBank/DDBJ whole genome shotgun (WGS) entry which is preliminary data.</text>
</comment>
<evidence type="ECO:0000313" key="2">
    <source>
        <dbReference type="Proteomes" id="UP001150603"/>
    </source>
</evidence>
<dbReference type="Proteomes" id="UP001150603">
    <property type="component" value="Unassembled WGS sequence"/>
</dbReference>
<evidence type="ECO:0000313" key="1">
    <source>
        <dbReference type="EMBL" id="KAJ1940339.1"/>
    </source>
</evidence>
<sequence length="322" mass="32744">MNANSGGAFDPFGLNNSAANQMGGMGGMNQMGNTINSMNGMNGMNGMSGMGQMSNTSPYGNNANQFVSQPNLATNLLDSSVGMGGANPFGQSTAALGMPSTSNAFSSMTQQTQSTNINSLGTNAFDGASGAFGNAFDGGNAAKPLPFGVNPSDANSRLAEIARNSDKIDPFASLALGSNTSAQANPFGSATNTTSSFAGMTGGSSLVDLSPAALTTSSSTQQFGQVSRNPFATGGSSAAMTPTGRQPSMNQLMSAGNQQSSMMAPQQNMGMGNMGMNNMGNMNMMGGGGFNAQPQQQQQQHQFNPFAQQQQAPANQNNLFGL</sequence>
<keyword evidence="2" id="KW-1185">Reference proteome</keyword>
<name>A0ACC1J7H4_9FUNG</name>
<organism evidence="1 2">
    <name type="scientific">Linderina macrospora</name>
    <dbReference type="NCBI Taxonomy" id="4868"/>
    <lineage>
        <taxon>Eukaryota</taxon>
        <taxon>Fungi</taxon>
        <taxon>Fungi incertae sedis</taxon>
        <taxon>Zoopagomycota</taxon>
        <taxon>Kickxellomycotina</taxon>
        <taxon>Kickxellomycetes</taxon>
        <taxon>Kickxellales</taxon>
        <taxon>Kickxellaceae</taxon>
        <taxon>Linderina</taxon>
    </lineage>
</organism>
<reference evidence="1" key="1">
    <citation type="submission" date="2022-07" db="EMBL/GenBank/DDBJ databases">
        <title>Phylogenomic reconstructions and comparative analyses of Kickxellomycotina fungi.</title>
        <authorList>
            <person name="Reynolds N.K."/>
            <person name="Stajich J.E."/>
            <person name="Barry K."/>
            <person name="Grigoriev I.V."/>
            <person name="Crous P."/>
            <person name="Smith M.E."/>
        </authorList>
    </citation>
    <scope>NUCLEOTIDE SEQUENCE</scope>
    <source>
        <strain evidence="1">NRRL 5244</strain>
    </source>
</reference>
<proteinExistence type="predicted"/>
<accession>A0ACC1J7H4</accession>
<gene>
    <name evidence="1" type="ORF">FBU59_003842</name>
</gene>
<dbReference type="EMBL" id="JANBPW010002574">
    <property type="protein sequence ID" value="KAJ1940339.1"/>
    <property type="molecule type" value="Genomic_DNA"/>
</dbReference>
<protein>
    <submittedName>
        <fullName evidence="1">Uncharacterized protein</fullName>
    </submittedName>
</protein>